<organism evidence="1 2">
    <name type="scientific">Dyadobacter sandarakinus</name>
    <dbReference type="NCBI Taxonomy" id="2747268"/>
    <lineage>
        <taxon>Bacteria</taxon>
        <taxon>Pseudomonadati</taxon>
        <taxon>Bacteroidota</taxon>
        <taxon>Cytophagia</taxon>
        <taxon>Cytophagales</taxon>
        <taxon>Spirosomataceae</taxon>
        <taxon>Dyadobacter</taxon>
    </lineage>
</organism>
<accession>A0ABX7IDP5</accession>
<reference evidence="1 2" key="1">
    <citation type="submission" date="2020-06" db="EMBL/GenBank/DDBJ databases">
        <title>Dyadobacter sandarakinus sp. nov., isolated from the soil of the Arctic Yellow River Station.</title>
        <authorList>
            <person name="Zhang Y."/>
            <person name="Peng F."/>
        </authorList>
    </citation>
    <scope>NUCLEOTIDE SEQUENCE [LARGE SCALE GENOMIC DNA]</scope>
    <source>
        <strain evidence="1 2">Q3-56</strain>
    </source>
</reference>
<protein>
    <recommendedName>
        <fullName evidence="3">Type VI secretion, VasB, ImpH, VC_A0111</fullName>
    </recommendedName>
</protein>
<name>A0ABX7IDP5_9BACT</name>
<gene>
    <name evidence="1" type="ORF">HWI92_19965</name>
</gene>
<proteinExistence type="predicted"/>
<evidence type="ECO:0000313" key="1">
    <source>
        <dbReference type="EMBL" id="QRR03021.1"/>
    </source>
</evidence>
<evidence type="ECO:0000313" key="2">
    <source>
        <dbReference type="Proteomes" id="UP000612680"/>
    </source>
</evidence>
<keyword evidence="2" id="KW-1185">Reference proteome</keyword>
<evidence type="ECO:0008006" key="3">
    <source>
        <dbReference type="Google" id="ProtNLM"/>
    </source>
</evidence>
<dbReference type="EMBL" id="CP056775">
    <property type="protein sequence ID" value="QRR03021.1"/>
    <property type="molecule type" value="Genomic_DNA"/>
</dbReference>
<dbReference type="RefSeq" id="WP_204658564.1">
    <property type="nucleotide sequence ID" value="NZ_CP056775.1"/>
</dbReference>
<sequence length="301" mass="33903">MESNDQTDLTAEFIGAGWLDQGISQDKFVLQALGPFRRRSHPDVAGVRQLEIGHFSGPVIRANRSGLYDYLPEQLFHLPSSREINTLKKKVDEIRLQRAKEEKSRLFFLPFEQEFFRHCTMLEQIEQRAMELAGDTRLVAVLRKFWEVPEAISTETLVSLLPLLAGIHVHRGNVQVAASTLTLVLGHEVEITEKWDEPVFTDSPAVLADALLGINLLLGGEVRPDVPQLSVTVHLPDVLTLEEWLHEPAREQTARWLLGWFVPAEYDFNVEYTLPAGEAQLVLENTASGASRLGYSVLSMQ</sequence>
<dbReference type="Proteomes" id="UP000612680">
    <property type="component" value="Chromosome"/>
</dbReference>